<dbReference type="HAMAP" id="MF_01458">
    <property type="entry name" value="FtsH"/>
    <property type="match status" value="1"/>
</dbReference>
<dbReference type="InterPro" id="IPR050928">
    <property type="entry name" value="ATP-dep_Zn_Metalloprotease"/>
</dbReference>
<comment type="similarity">
    <text evidence="4">In the N-terminal section; belongs to the AAA ATPase family.</text>
</comment>
<feature type="domain" description="AAA+ ATPase" evidence="17">
    <location>
        <begin position="356"/>
        <end position="496"/>
    </location>
</feature>
<feature type="compositionally biased region" description="Polar residues" evidence="16">
    <location>
        <begin position="786"/>
        <end position="795"/>
    </location>
</feature>
<dbReference type="GO" id="GO:0016887">
    <property type="term" value="F:ATP hydrolysis activity"/>
    <property type="evidence" value="ECO:0007669"/>
    <property type="project" value="InterPro"/>
</dbReference>
<comment type="similarity">
    <text evidence="3">In the C-terminal section; belongs to the peptidase M41 family.</text>
</comment>
<keyword evidence="9" id="KW-0378">Hydrolase</keyword>
<dbReference type="Gene3D" id="1.10.8.60">
    <property type="match status" value="1"/>
</dbReference>
<feature type="compositionally biased region" description="Basic and acidic residues" evidence="16">
    <location>
        <begin position="768"/>
        <end position="785"/>
    </location>
</feature>
<dbReference type="PROSITE" id="PS00674">
    <property type="entry name" value="AAA"/>
    <property type="match status" value="1"/>
</dbReference>
<evidence type="ECO:0000256" key="15">
    <source>
        <dbReference type="ARBA" id="ARBA00023136"/>
    </source>
</evidence>
<feature type="compositionally biased region" description="Low complexity" evidence="16">
    <location>
        <begin position="50"/>
        <end position="67"/>
    </location>
</feature>
<keyword evidence="14" id="KW-0496">Mitochondrion</keyword>
<dbReference type="InterPro" id="IPR003960">
    <property type="entry name" value="ATPase_AAA_CS"/>
</dbReference>
<dbReference type="GO" id="GO:0034982">
    <property type="term" value="P:mitochondrial protein processing"/>
    <property type="evidence" value="ECO:0007669"/>
    <property type="project" value="TreeGrafter"/>
</dbReference>
<dbReference type="EMBL" id="NBIV01000127">
    <property type="protein sequence ID" value="PXF43371.1"/>
    <property type="molecule type" value="Genomic_DNA"/>
</dbReference>
<dbReference type="Gene3D" id="3.40.50.300">
    <property type="entry name" value="P-loop containing nucleotide triphosphate hydrolases"/>
    <property type="match status" value="1"/>
</dbReference>
<feature type="compositionally biased region" description="Low complexity" evidence="16">
    <location>
        <begin position="264"/>
        <end position="277"/>
    </location>
</feature>
<dbReference type="GO" id="GO:0005745">
    <property type="term" value="C:m-AAA complex"/>
    <property type="evidence" value="ECO:0007669"/>
    <property type="project" value="TreeGrafter"/>
</dbReference>
<keyword evidence="12" id="KW-1133">Transmembrane helix</keyword>
<keyword evidence="10" id="KW-0862">Zinc</keyword>
<dbReference type="Pfam" id="PF06480">
    <property type="entry name" value="FtsH_ext"/>
    <property type="match status" value="1"/>
</dbReference>
<evidence type="ECO:0000256" key="5">
    <source>
        <dbReference type="ARBA" id="ARBA00022670"/>
    </source>
</evidence>
<evidence type="ECO:0000313" key="19">
    <source>
        <dbReference type="Proteomes" id="UP000247409"/>
    </source>
</evidence>
<dbReference type="FunFam" id="1.20.58.760:FF:000003">
    <property type="entry name" value="AFG3-like AAA ATPase 2"/>
    <property type="match status" value="1"/>
</dbReference>
<proteinExistence type="inferred from homology"/>
<evidence type="ECO:0000256" key="3">
    <source>
        <dbReference type="ARBA" id="ARBA00010044"/>
    </source>
</evidence>
<keyword evidence="6" id="KW-0812">Transmembrane</keyword>
<dbReference type="InterPro" id="IPR003593">
    <property type="entry name" value="AAA+_ATPase"/>
</dbReference>
<dbReference type="OrthoDB" id="1413014at2759"/>
<dbReference type="PANTHER" id="PTHR43655:SF2">
    <property type="entry name" value="AFG3 LIKE MATRIX AAA PEPTIDASE SUBUNIT 2, ISOFORM A"/>
    <property type="match status" value="1"/>
</dbReference>
<evidence type="ECO:0000256" key="4">
    <source>
        <dbReference type="ARBA" id="ARBA00010550"/>
    </source>
</evidence>
<name>A0A2V3IMR0_9FLOR</name>
<dbReference type="InterPro" id="IPR027417">
    <property type="entry name" value="P-loop_NTPase"/>
</dbReference>
<comment type="caution">
    <text evidence="18">The sequence shown here is derived from an EMBL/GenBank/DDBJ whole genome shotgun (WGS) entry which is preliminary data.</text>
</comment>
<evidence type="ECO:0000256" key="16">
    <source>
        <dbReference type="SAM" id="MobiDB-lite"/>
    </source>
</evidence>
<evidence type="ECO:0000313" key="18">
    <source>
        <dbReference type="EMBL" id="PXF43371.1"/>
    </source>
</evidence>
<feature type="region of interest" description="Disordered" evidence="16">
    <location>
        <begin position="132"/>
        <end position="154"/>
    </location>
</feature>
<dbReference type="CDD" id="cd19501">
    <property type="entry name" value="RecA-like_FtsH"/>
    <property type="match status" value="1"/>
</dbReference>
<evidence type="ECO:0000256" key="14">
    <source>
        <dbReference type="ARBA" id="ARBA00023128"/>
    </source>
</evidence>
<feature type="compositionally biased region" description="Low complexity" evidence="16">
    <location>
        <begin position="137"/>
        <end position="150"/>
    </location>
</feature>
<evidence type="ECO:0000256" key="12">
    <source>
        <dbReference type="ARBA" id="ARBA00022989"/>
    </source>
</evidence>
<dbReference type="Pfam" id="PF01434">
    <property type="entry name" value="Peptidase_M41"/>
    <property type="match status" value="1"/>
</dbReference>
<dbReference type="GO" id="GO:0004222">
    <property type="term" value="F:metalloendopeptidase activity"/>
    <property type="evidence" value="ECO:0007669"/>
    <property type="project" value="InterPro"/>
</dbReference>
<dbReference type="Gene3D" id="1.20.58.760">
    <property type="entry name" value="Peptidase M41"/>
    <property type="match status" value="1"/>
</dbReference>
<dbReference type="InterPro" id="IPR000642">
    <property type="entry name" value="Peptidase_M41"/>
</dbReference>
<evidence type="ECO:0000256" key="10">
    <source>
        <dbReference type="ARBA" id="ARBA00022833"/>
    </source>
</evidence>
<evidence type="ECO:0000256" key="6">
    <source>
        <dbReference type="ARBA" id="ARBA00022692"/>
    </source>
</evidence>
<dbReference type="STRING" id="448386.A0A2V3IMR0"/>
<dbReference type="InterPro" id="IPR011546">
    <property type="entry name" value="Pept_M41_FtsH_extracell"/>
</dbReference>
<organism evidence="18 19">
    <name type="scientific">Gracilariopsis chorda</name>
    <dbReference type="NCBI Taxonomy" id="448386"/>
    <lineage>
        <taxon>Eukaryota</taxon>
        <taxon>Rhodophyta</taxon>
        <taxon>Florideophyceae</taxon>
        <taxon>Rhodymeniophycidae</taxon>
        <taxon>Gracilariales</taxon>
        <taxon>Gracilariaceae</taxon>
        <taxon>Gracilariopsis</taxon>
    </lineage>
</organism>
<gene>
    <name evidence="18" type="ORF">BWQ96_06866</name>
</gene>
<dbReference type="GO" id="GO:0004176">
    <property type="term" value="F:ATP-dependent peptidase activity"/>
    <property type="evidence" value="ECO:0007669"/>
    <property type="project" value="InterPro"/>
</dbReference>
<reference evidence="18 19" key="1">
    <citation type="journal article" date="2018" name="Mol. Biol. Evol.">
        <title>Analysis of the draft genome of the red seaweed Gracilariopsis chorda provides insights into genome size evolution in Rhodophyta.</title>
        <authorList>
            <person name="Lee J."/>
            <person name="Yang E.C."/>
            <person name="Graf L."/>
            <person name="Yang J.H."/>
            <person name="Qiu H."/>
            <person name="Zel Zion U."/>
            <person name="Chan C.X."/>
            <person name="Stephens T.G."/>
            <person name="Weber A.P.M."/>
            <person name="Boo G.H."/>
            <person name="Boo S.M."/>
            <person name="Kim K.M."/>
            <person name="Shin Y."/>
            <person name="Jung M."/>
            <person name="Lee S.J."/>
            <person name="Yim H.S."/>
            <person name="Lee J.H."/>
            <person name="Bhattacharya D."/>
            <person name="Yoon H.S."/>
        </authorList>
    </citation>
    <scope>NUCLEOTIDE SEQUENCE [LARGE SCALE GENOMIC DNA]</scope>
    <source>
        <strain evidence="18 19">SKKU-2015</strain>
        <tissue evidence="18">Whole body</tissue>
    </source>
</reference>
<keyword evidence="15" id="KW-0472">Membrane</keyword>
<dbReference type="NCBIfam" id="TIGR01241">
    <property type="entry name" value="FtsH_fam"/>
    <property type="match status" value="1"/>
</dbReference>
<feature type="compositionally biased region" description="Polar residues" evidence="16">
    <location>
        <begin position="40"/>
        <end position="49"/>
    </location>
</feature>
<evidence type="ECO:0000256" key="1">
    <source>
        <dbReference type="ARBA" id="ARBA00001947"/>
    </source>
</evidence>
<evidence type="ECO:0000259" key="17">
    <source>
        <dbReference type="SMART" id="SM00382"/>
    </source>
</evidence>
<protein>
    <submittedName>
        <fullName evidence="18">AFG3-like protein 2</fullName>
    </submittedName>
</protein>
<dbReference type="SMART" id="SM00382">
    <property type="entry name" value="AAA"/>
    <property type="match status" value="1"/>
</dbReference>
<evidence type="ECO:0000256" key="13">
    <source>
        <dbReference type="ARBA" id="ARBA00023049"/>
    </source>
</evidence>
<dbReference type="FunFam" id="3.40.50.300:FF:000001">
    <property type="entry name" value="ATP-dependent zinc metalloprotease FtsH"/>
    <property type="match status" value="1"/>
</dbReference>
<dbReference type="FunFam" id="1.10.8.60:FF:000019">
    <property type="entry name" value="AFG3-like AAA ATPase 2"/>
    <property type="match status" value="1"/>
</dbReference>
<dbReference type="Gene3D" id="3.40.1690.20">
    <property type="match status" value="1"/>
</dbReference>
<dbReference type="GO" id="GO:0008270">
    <property type="term" value="F:zinc ion binding"/>
    <property type="evidence" value="ECO:0007669"/>
    <property type="project" value="InterPro"/>
</dbReference>
<evidence type="ECO:0000256" key="8">
    <source>
        <dbReference type="ARBA" id="ARBA00022741"/>
    </source>
</evidence>
<keyword evidence="7" id="KW-0479">Metal-binding</keyword>
<dbReference type="SUPFAM" id="SSF140990">
    <property type="entry name" value="FtsH protease domain-like"/>
    <property type="match status" value="1"/>
</dbReference>
<feature type="region of interest" description="Disordered" evidence="16">
    <location>
        <begin position="261"/>
        <end position="294"/>
    </location>
</feature>
<dbReference type="InterPro" id="IPR005936">
    <property type="entry name" value="FtsH"/>
</dbReference>
<evidence type="ECO:0000256" key="11">
    <source>
        <dbReference type="ARBA" id="ARBA00022840"/>
    </source>
</evidence>
<sequence>MNWTRASGLVPRIAASSAKNVLRQRARQLCGSSKKPATPNPKSQTGDSNQTPSSTSSQQSSQQTPSQKRSRYEGYYVKKSGESRTPFFSWSSGGDGGSKGGGQGGNNSWERLLPYVFGGGVLASYMLFGRRGDNDKSQSGNSQNTSTSSSDGREVSWKTFRSDALAPRKVSKIEVVNGQIANVYFHDDMFRPKMRFNIGSVETLERKLEQAQEDLGIEPHEYIPVVYSDDTALSRLLVDWIPTLGFIAVYAFLARRMSGGIGGPPTRSGGSSRSPFSGGFGNMRSGSGPFGGGSGGPGGGIFNVGKANATVLNADNNKVEVTFKDVAGLAEAKEEIMEFVQYLKKPEKYKELGAKIPKGALMHGPPGTGKTLLAKATAGEAGVPFLTMSGSDFMEMFVGVGPSRVRDLFAQARSMAPCIIFLDEIDAIGRKRGRGGFVGGNDERENTLNQLLVEMDGFASNSGVVVLAGTNRADVLDPALLRPGRFDRQIVIDPPDISGRREIFQVHLGRIRVADPPGKEEVAKRMSARTPGFAGADIANVCNEAALIAARTKKDAVEPEDFEAAIDRVIGGLEKKNLVMSPEEKRTVAYHEAGHAVSGWFLEHAMPLLKVSIIPRGSAALGYAQYQPLERYLISKEALCDQMCMTLAGRAAEEIFFSTVTTGASDDFNKVTRMAYQSVSEWGLGSTIGNLAFPNSNDPEETGFYRPYSDRIARQLDEEVRDMVSEAYQRTKDLLLEKKSDVEAVALLLLEREAIGAEDLIRLLGKRPWGDDRNTYDEIIEDSKRPSQQTSQEENPTPAPV</sequence>
<keyword evidence="8" id="KW-0547">Nucleotide-binding</keyword>
<feature type="region of interest" description="Disordered" evidence="16">
    <location>
        <begin position="86"/>
        <end position="105"/>
    </location>
</feature>
<evidence type="ECO:0000256" key="9">
    <source>
        <dbReference type="ARBA" id="ARBA00022801"/>
    </source>
</evidence>
<feature type="compositionally biased region" description="Gly residues" evidence="16">
    <location>
        <begin position="93"/>
        <end position="105"/>
    </location>
</feature>
<dbReference type="AlphaFoldDB" id="A0A2V3IMR0"/>
<evidence type="ECO:0000256" key="7">
    <source>
        <dbReference type="ARBA" id="ARBA00022723"/>
    </source>
</evidence>
<feature type="region of interest" description="Disordered" evidence="16">
    <location>
        <begin position="1"/>
        <end position="72"/>
    </location>
</feature>
<dbReference type="Proteomes" id="UP000247409">
    <property type="component" value="Unassembled WGS sequence"/>
</dbReference>
<accession>A0A2V3IMR0</accession>
<dbReference type="Pfam" id="PF17862">
    <property type="entry name" value="AAA_lid_3"/>
    <property type="match status" value="1"/>
</dbReference>
<dbReference type="InterPro" id="IPR041569">
    <property type="entry name" value="AAA_lid_3"/>
</dbReference>
<keyword evidence="19" id="KW-1185">Reference proteome</keyword>
<dbReference type="InterPro" id="IPR003959">
    <property type="entry name" value="ATPase_AAA_core"/>
</dbReference>
<dbReference type="InterPro" id="IPR037219">
    <property type="entry name" value="Peptidase_M41-like"/>
</dbReference>
<dbReference type="PANTHER" id="PTHR43655">
    <property type="entry name" value="ATP-DEPENDENT PROTEASE"/>
    <property type="match status" value="1"/>
</dbReference>
<dbReference type="GO" id="GO:0005524">
    <property type="term" value="F:ATP binding"/>
    <property type="evidence" value="ECO:0007669"/>
    <property type="project" value="UniProtKB-KW"/>
</dbReference>
<keyword evidence="11" id="KW-0067">ATP-binding</keyword>
<keyword evidence="5" id="KW-0645">Protease</keyword>
<dbReference type="Pfam" id="PF00004">
    <property type="entry name" value="AAA"/>
    <property type="match status" value="1"/>
</dbReference>
<dbReference type="SUPFAM" id="SSF52540">
    <property type="entry name" value="P-loop containing nucleoside triphosphate hydrolases"/>
    <property type="match status" value="1"/>
</dbReference>
<evidence type="ECO:0000256" key="2">
    <source>
        <dbReference type="ARBA" id="ARBA00004225"/>
    </source>
</evidence>
<comment type="cofactor">
    <cofactor evidence="1">
        <name>Zn(2+)</name>
        <dbReference type="ChEBI" id="CHEBI:29105"/>
    </cofactor>
</comment>
<keyword evidence="13" id="KW-0482">Metalloprotease</keyword>
<comment type="subcellular location">
    <subcellularLocation>
        <location evidence="2">Mitochondrion membrane</location>
        <topology evidence="2">Multi-pass membrane protein</topology>
    </subcellularLocation>
</comment>
<feature type="region of interest" description="Disordered" evidence="16">
    <location>
        <begin position="768"/>
        <end position="801"/>
    </location>
</feature>